<evidence type="ECO:0000256" key="6">
    <source>
        <dbReference type="ARBA" id="ARBA00022723"/>
    </source>
</evidence>
<feature type="domain" description="Radical SAM core" evidence="11">
    <location>
        <begin position="22"/>
        <end position="249"/>
    </location>
</feature>
<dbReference type="GO" id="GO:0046872">
    <property type="term" value="F:metal ion binding"/>
    <property type="evidence" value="ECO:0007669"/>
    <property type="project" value="UniProtKB-UniRule"/>
</dbReference>
<dbReference type="SMART" id="SM00729">
    <property type="entry name" value="Elp3"/>
    <property type="match status" value="1"/>
</dbReference>
<dbReference type="KEGG" id="cav:M832_02250"/>
<evidence type="ECO:0000256" key="4">
    <source>
        <dbReference type="ARBA" id="ARBA00022617"/>
    </source>
</evidence>
<keyword evidence="6 10" id="KW-0479">Metal-binding</keyword>
<dbReference type="PATRIC" id="fig|1229831.3.peg.227"/>
<evidence type="ECO:0000256" key="2">
    <source>
        <dbReference type="ARBA" id="ARBA00006100"/>
    </source>
</evidence>
<comment type="cofactor">
    <cofactor evidence="1">
        <name>[4Fe-4S] cluster</name>
        <dbReference type="ChEBI" id="CHEBI:49883"/>
    </cofactor>
</comment>
<reference evidence="12 13" key="1">
    <citation type="journal article" date="2014" name="Syst. Appl. Microbiol.">
        <title>Evidence for the existence of two new members of the family Chlamydiaceae and proposal of Chlamydia avium sp. nov. and Chlamydia gallinacea sp. nov.</title>
        <authorList>
            <person name="Sachse K."/>
            <person name="Laroucau K."/>
            <person name="Riege K."/>
            <person name="Wehner S."/>
            <person name="Dilcher M."/>
            <person name="Creasy H.H."/>
            <person name="Weidmann M."/>
            <person name="Myers G."/>
            <person name="Vorimore F."/>
            <person name="Vicari N."/>
            <person name="Magnino S."/>
            <person name="Liebler-Tenorio E."/>
            <person name="Ruettger A."/>
            <person name="Bavoil P.M."/>
            <person name="Hufert F.T."/>
            <person name="Rossello-Mora R."/>
            <person name="Marz M."/>
        </authorList>
    </citation>
    <scope>NUCLEOTIDE SEQUENCE [LARGE SCALE GENOMIC DNA]</scope>
    <source>
        <strain evidence="12 13">10DC88</strain>
    </source>
</reference>
<evidence type="ECO:0000313" key="13">
    <source>
        <dbReference type="Proteomes" id="UP000019433"/>
    </source>
</evidence>
<dbReference type="GO" id="GO:0006779">
    <property type="term" value="P:porphyrin-containing compound biosynthetic process"/>
    <property type="evidence" value="ECO:0007669"/>
    <property type="project" value="InterPro"/>
</dbReference>
<evidence type="ECO:0000256" key="9">
    <source>
        <dbReference type="ARBA" id="ARBA00023186"/>
    </source>
</evidence>
<gene>
    <name evidence="12" type="primary">hemN</name>
    <name evidence="12" type="ORF">M832_02250</name>
</gene>
<dbReference type="GO" id="GO:0004109">
    <property type="term" value="F:coproporphyrinogen oxidase activity"/>
    <property type="evidence" value="ECO:0007669"/>
    <property type="project" value="InterPro"/>
</dbReference>
<evidence type="ECO:0000256" key="1">
    <source>
        <dbReference type="ARBA" id="ARBA00001966"/>
    </source>
</evidence>
<evidence type="ECO:0000256" key="7">
    <source>
        <dbReference type="ARBA" id="ARBA00023004"/>
    </source>
</evidence>
<dbReference type="InterPro" id="IPR007197">
    <property type="entry name" value="rSAM"/>
</dbReference>
<dbReference type="InterPro" id="IPR034505">
    <property type="entry name" value="Coproporphyrinogen-III_oxidase"/>
</dbReference>
<dbReference type="InterPro" id="IPR013785">
    <property type="entry name" value="Aldolase_TIM"/>
</dbReference>
<accession>W8JLB6</accession>
<dbReference type="SFLD" id="SFLDG01082">
    <property type="entry name" value="B12-binding_domain_containing"/>
    <property type="match status" value="1"/>
</dbReference>
<name>W8JLB6_9CHLA</name>
<dbReference type="InterPro" id="IPR004559">
    <property type="entry name" value="HemW-like"/>
</dbReference>
<keyword evidence="7 10" id="KW-0408">Iron</keyword>
<dbReference type="Proteomes" id="UP000019433">
    <property type="component" value="Chromosome"/>
</dbReference>
<protein>
    <recommendedName>
        <fullName evidence="3 10">Heme chaperone HemW</fullName>
    </recommendedName>
</protein>
<dbReference type="Gene3D" id="3.20.20.70">
    <property type="entry name" value="Aldolase class I"/>
    <property type="match status" value="1"/>
</dbReference>
<evidence type="ECO:0000313" key="12">
    <source>
        <dbReference type="EMBL" id="AHK63094.1"/>
    </source>
</evidence>
<sequence>MKILLVIVIVGDEGELSTPTLMNGKKPLALYIHIPFCSKKCHYCSFYTIPYRDEWIELYCNQVLQEGLHKFSSLKDGYFIDTIFFGGGTPSLIPPRYFHKLLDVFALHAREITLEANPEDLSESYIRQLSQTPINRISVGIQTFHDPILKALGRIHSSTTAICALHRCYQYGFTNLSIDLIYGLPTQTLEDFISDIHQALSLPISHISLYNLTIDPHTSFYKHRHAVLPAIANDQSLASMSLFAEEYLSSQGFSRYELGSYAKSHTESKHNLYYWTDQPFLGLGVSASQYIHNTRSKNLSRISQYLRAVRKNLPTHEFTECLPEKERIKEALALRLRLTQGARWNDFPLPLMHTLTSLTHIQELFDKNEEFLSLNSRGRLFHDTVAEEIMNISF</sequence>
<comment type="function">
    <text evidence="10">Probably acts as a heme chaperone, transferring heme to an unknown acceptor. Binds one molecule of heme per monomer, possibly covalently. Binds 1 [4Fe-4S] cluster. The cluster is coordinated with 3 cysteines and an exchangeable S-adenosyl-L-methionine.</text>
</comment>
<dbReference type="EMBL" id="CP006571">
    <property type="protein sequence ID" value="AHK63094.1"/>
    <property type="molecule type" value="Genomic_DNA"/>
</dbReference>
<dbReference type="Pfam" id="PF04055">
    <property type="entry name" value="Radical_SAM"/>
    <property type="match status" value="1"/>
</dbReference>
<evidence type="ECO:0000256" key="5">
    <source>
        <dbReference type="ARBA" id="ARBA00022691"/>
    </source>
</evidence>
<comment type="similarity">
    <text evidence="2">Belongs to the anaerobic coproporphyrinogen-III oxidase family. HemW subfamily.</text>
</comment>
<dbReference type="AlphaFoldDB" id="W8JLB6"/>
<dbReference type="PANTHER" id="PTHR13932:SF5">
    <property type="entry name" value="RADICAL S-ADENOSYL METHIONINE DOMAIN-CONTAINING PROTEIN 1, MITOCHONDRIAL"/>
    <property type="match status" value="1"/>
</dbReference>
<keyword evidence="10" id="KW-0004">4Fe-4S</keyword>
<evidence type="ECO:0000256" key="3">
    <source>
        <dbReference type="ARBA" id="ARBA00017228"/>
    </source>
</evidence>
<dbReference type="SFLD" id="SFLDG01065">
    <property type="entry name" value="anaerobic_coproporphyrinogen-I"/>
    <property type="match status" value="1"/>
</dbReference>
<comment type="subcellular location">
    <subcellularLocation>
        <location evidence="10">Cytoplasm</location>
    </subcellularLocation>
</comment>
<dbReference type="PANTHER" id="PTHR13932">
    <property type="entry name" value="COPROPORPHYRINIGEN III OXIDASE"/>
    <property type="match status" value="1"/>
</dbReference>
<dbReference type="eggNOG" id="COG0635">
    <property type="taxonomic scope" value="Bacteria"/>
</dbReference>
<keyword evidence="9 10" id="KW-0143">Chaperone</keyword>
<dbReference type="GO" id="GO:0051539">
    <property type="term" value="F:4 iron, 4 sulfur cluster binding"/>
    <property type="evidence" value="ECO:0007669"/>
    <property type="project" value="UniProtKB-UniRule"/>
</dbReference>
<organism evidence="12 13">
    <name type="scientific">Chlamydia avium 10DC88</name>
    <dbReference type="NCBI Taxonomy" id="1229831"/>
    <lineage>
        <taxon>Bacteria</taxon>
        <taxon>Pseudomonadati</taxon>
        <taxon>Chlamydiota</taxon>
        <taxon>Chlamydiia</taxon>
        <taxon>Chlamydiales</taxon>
        <taxon>Chlamydiaceae</taxon>
        <taxon>Chlamydia/Chlamydophila group</taxon>
        <taxon>Chlamydia</taxon>
    </lineage>
</organism>
<dbReference type="STRING" id="1229831.M832_02250"/>
<dbReference type="GO" id="GO:0005737">
    <property type="term" value="C:cytoplasm"/>
    <property type="evidence" value="ECO:0007669"/>
    <property type="project" value="UniProtKB-SubCell"/>
</dbReference>
<evidence type="ECO:0000256" key="10">
    <source>
        <dbReference type="RuleBase" id="RU364116"/>
    </source>
</evidence>
<dbReference type="PROSITE" id="PS51918">
    <property type="entry name" value="RADICAL_SAM"/>
    <property type="match status" value="1"/>
</dbReference>
<keyword evidence="12" id="KW-0560">Oxidoreductase</keyword>
<dbReference type="InterPro" id="IPR058240">
    <property type="entry name" value="rSAM_sf"/>
</dbReference>
<dbReference type="InterPro" id="IPR006638">
    <property type="entry name" value="Elp3/MiaA/NifB-like_rSAM"/>
</dbReference>
<keyword evidence="4 10" id="KW-0349">Heme</keyword>
<dbReference type="SUPFAM" id="SSF102114">
    <property type="entry name" value="Radical SAM enzymes"/>
    <property type="match status" value="1"/>
</dbReference>
<dbReference type="CDD" id="cd01335">
    <property type="entry name" value="Radical_SAM"/>
    <property type="match status" value="1"/>
</dbReference>
<evidence type="ECO:0000256" key="8">
    <source>
        <dbReference type="ARBA" id="ARBA00023014"/>
    </source>
</evidence>
<dbReference type="SFLD" id="SFLDF00562">
    <property type="entry name" value="HemN-like__clustered_with_heat"/>
    <property type="match status" value="1"/>
</dbReference>
<dbReference type="HOGENOM" id="CLU_027579_2_2_0"/>
<keyword evidence="8 10" id="KW-0411">Iron-sulfur</keyword>
<proteinExistence type="inferred from homology"/>
<evidence type="ECO:0000259" key="11">
    <source>
        <dbReference type="PROSITE" id="PS51918"/>
    </source>
</evidence>
<keyword evidence="5 10" id="KW-0949">S-adenosyl-L-methionine</keyword>
<keyword evidence="10" id="KW-0963">Cytoplasm</keyword>
<dbReference type="SFLD" id="SFLDS00029">
    <property type="entry name" value="Radical_SAM"/>
    <property type="match status" value="1"/>
</dbReference>
<dbReference type="NCBIfam" id="TIGR00539">
    <property type="entry name" value="hemN_rel"/>
    <property type="match status" value="1"/>
</dbReference>